<name>A0AAD8EKJ5_DIPPU</name>
<feature type="non-terminal residue" evidence="1">
    <location>
        <position position="89"/>
    </location>
</feature>
<accession>A0AAD8EKJ5</accession>
<dbReference type="AlphaFoldDB" id="A0AAD8EKJ5"/>
<keyword evidence="2" id="KW-1185">Reference proteome</keyword>
<sequence length="89" mass="10008">MIGLCLCKDIISSRKRRFLAYPPGTTVELIVGFGLPTVMQEQSLTLGTVLKFTYSVPRNATVYSDAIFGKERRSVSRWELYSRLEAGCN</sequence>
<proteinExistence type="predicted"/>
<evidence type="ECO:0000313" key="1">
    <source>
        <dbReference type="EMBL" id="KAJ9592947.1"/>
    </source>
</evidence>
<comment type="caution">
    <text evidence="1">The sequence shown here is derived from an EMBL/GenBank/DDBJ whole genome shotgun (WGS) entry which is preliminary data.</text>
</comment>
<organism evidence="1 2">
    <name type="scientific">Diploptera punctata</name>
    <name type="common">Pacific beetle cockroach</name>
    <dbReference type="NCBI Taxonomy" id="6984"/>
    <lineage>
        <taxon>Eukaryota</taxon>
        <taxon>Metazoa</taxon>
        <taxon>Ecdysozoa</taxon>
        <taxon>Arthropoda</taxon>
        <taxon>Hexapoda</taxon>
        <taxon>Insecta</taxon>
        <taxon>Pterygota</taxon>
        <taxon>Neoptera</taxon>
        <taxon>Polyneoptera</taxon>
        <taxon>Dictyoptera</taxon>
        <taxon>Blattodea</taxon>
        <taxon>Blaberoidea</taxon>
        <taxon>Blaberidae</taxon>
        <taxon>Diplopterinae</taxon>
        <taxon>Diploptera</taxon>
    </lineage>
</organism>
<evidence type="ECO:0000313" key="2">
    <source>
        <dbReference type="Proteomes" id="UP001233999"/>
    </source>
</evidence>
<gene>
    <name evidence="1" type="ORF">L9F63_015371</name>
</gene>
<reference evidence="1" key="2">
    <citation type="submission" date="2023-05" db="EMBL/GenBank/DDBJ databases">
        <authorList>
            <person name="Fouks B."/>
        </authorList>
    </citation>
    <scope>NUCLEOTIDE SEQUENCE</scope>
    <source>
        <strain evidence="1">Stay&amp;Tobe</strain>
        <tissue evidence="1">Testes</tissue>
    </source>
</reference>
<reference evidence="1" key="1">
    <citation type="journal article" date="2023" name="IScience">
        <title>Live-bearing cockroach genome reveals convergent evolutionary mechanisms linked to viviparity in insects and beyond.</title>
        <authorList>
            <person name="Fouks B."/>
            <person name="Harrison M.C."/>
            <person name="Mikhailova A.A."/>
            <person name="Marchal E."/>
            <person name="English S."/>
            <person name="Carruthers M."/>
            <person name="Jennings E.C."/>
            <person name="Chiamaka E.L."/>
            <person name="Frigard R.A."/>
            <person name="Pippel M."/>
            <person name="Attardo G.M."/>
            <person name="Benoit J.B."/>
            <person name="Bornberg-Bauer E."/>
            <person name="Tobe S.S."/>
        </authorList>
    </citation>
    <scope>NUCLEOTIDE SEQUENCE</scope>
    <source>
        <strain evidence="1">Stay&amp;Tobe</strain>
    </source>
</reference>
<protein>
    <submittedName>
        <fullName evidence="1">Uncharacterized protein</fullName>
    </submittedName>
</protein>
<dbReference type="EMBL" id="JASPKZ010003795">
    <property type="protein sequence ID" value="KAJ9592947.1"/>
    <property type="molecule type" value="Genomic_DNA"/>
</dbReference>
<dbReference type="Proteomes" id="UP001233999">
    <property type="component" value="Unassembled WGS sequence"/>
</dbReference>